<dbReference type="Gene3D" id="1.25.10.10">
    <property type="entry name" value="Leucine-rich Repeat Variant"/>
    <property type="match status" value="1"/>
</dbReference>
<sequence>MSNTSLNPEEKDQLTINNGLNDNLNDEKLNKNDSFFSNDGMNLDLNPEEEKKEGVIDKKNTQIKNQKRLGKEIQENYIITKKEDIEDIKERIKNEKKRELSRLKYLEKFKNIRFQYLISPKHENYNKFLKEGLEYPVVPDRLLPNKTDVAYERDGIPQLVSQIQSKDDVICQKALIILCQMFHKPENIYLGFVEDVLNISIKLIHDERVLVRQKVTELLYLFSTHIYGRQRLLEKLSIINTLSTSFYDTDDIVRKNTYNTFLKLCEHQDGVDAVLSLFLFNRLVKLIEDEKMNLKSIILEIIARCIRYGKPKIMPATAIKLNIIIFFKNLLLSGMNTEQVKIATSKCVQALCYYEEGKELACKYELIDIFVQLMVISSQELKREAASALMWITLNCDAKKKLNRNGLHSIIWMLNDDSDPSFQLSLIKILTNCSEDPVGREIIELNCSTKIKRLATSSKSELILKAARIALSVIYWKPWKKYNFEEESKKFIL</sequence>
<dbReference type="SUPFAM" id="SSF48371">
    <property type="entry name" value="ARM repeat"/>
    <property type="match status" value="1"/>
</dbReference>
<evidence type="ECO:0000313" key="3">
    <source>
        <dbReference type="Proteomes" id="UP000193920"/>
    </source>
</evidence>
<accession>A0A1Y2EWE6</accession>
<dbReference type="PANTHER" id="PTHR15599:SF1">
    <property type="entry name" value="RADIAL SPOKE HEAD 14 HOMOLOG"/>
    <property type="match status" value="1"/>
</dbReference>
<dbReference type="STRING" id="1754190.A0A1Y2EWE6"/>
<organism evidence="2 3">
    <name type="scientific">Neocallimastix californiae</name>
    <dbReference type="NCBI Taxonomy" id="1754190"/>
    <lineage>
        <taxon>Eukaryota</taxon>
        <taxon>Fungi</taxon>
        <taxon>Fungi incertae sedis</taxon>
        <taxon>Chytridiomycota</taxon>
        <taxon>Chytridiomycota incertae sedis</taxon>
        <taxon>Neocallimastigomycetes</taxon>
        <taxon>Neocallimastigales</taxon>
        <taxon>Neocallimastigaceae</taxon>
        <taxon>Neocallimastix</taxon>
    </lineage>
</organism>
<evidence type="ECO:0000313" key="2">
    <source>
        <dbReference type="EMBL" id="ORY75923.1"/>
    </source>
</evidence>
<evidence type="ECO:0000256" key="1">
    <source>
        <dbReference type="SAM" id="MobiDB-lite"/>
    </source>
</evidence>
<comment type="caution">
    <text evidence="2">The sequence shown here is derived from an EMBL/GenBank/DDBJ whole genome shotgun (WGS) entry which is preliminary data.</text>
</comment>
<dbReference type="AlphaFoldDB" id="A0A1Y2EWE6"/>
<dbReference type="Proteomes" id="UP000193920">
    <property type="component" value="Unassembled WGS sequence"/>
</dbReference>
<proteinExistence type="predicted"/>
<dbReference type="InterPro" id="IPR011989">
    <property type="entry name" value="ARM-like"/>
</dbReference>
<dbReference type="PANTHER" id="PTHR15599">
    <property type="entry name" value="RTDR1"/>
    <property type="match status" value="1"/>
</dbReference>
<reference evidence="2 3" key="1">
    <citation type="submission" date="2016-08" db="EMBL/GenBank/DDBJ databases">
        <title>A Parts List for Fungal Cellulosomes Revealed by Comparative Genomics.</title>
        <authorList>
            <consortium name="DOE Joint Genome Institute"/>
            <person name="Haitjema C.H."/>
            <person name="Gilmore S.P."/>
            <person name="Henske J.K."/>
            <person name="Solomon K.V."/>
            <person name="De Groot R."/>
            <person name="Kuo A."/>
            <person name="Mondo S.J."/>
            <person name="Salamov A.A."/>
            <person name="Labutti K."/>
            <person name="Zhao Z."/>
            <person name="Chiniquy J."/>
            <person name="Barry K."/>
            <person name="Brewer H.M."/>
            <person name="Purvine S.O."/>
            <person name="Wright A.T."/>
            <person name="Boxma B."/>
            <person name="Van Alen T."/>
            <person name="Hackstein J.H."/>
            <person name="Baker S.E."/>
            <person name="Grigoriev I.V."/>
            <person name="O'Malley M.A."/>
        </authorList>
    </citation>
    <scope>NUCLEOTIDE SEQUENCE [LARGE SCALE GENOMIC DNA]</scope>
    <source>
        <strain evidence="2 3">G1</strain>
    </source>
</reference>
<dbReference type="EMBL" id="MCOG01000024">
    <property type="protein sequence ID" value="ORY75923.1"/>
    <property type="molecule type" value="Genomic_DNA"/>
</dbReference>
<dbReference type="OrthoDB" id="409644at2759"/>
<dbReference type="InterPro" id="IPR042856">
    <property type="entry name" value="RSP14"/>
</dbReference>
<feature type="region of interest" description="Disordered" evidence="1">
    <location>
        <begin position="1"/>
        <end position="53"/>
    </location>
</feature>
<protein>
    <submittedName>
        <fullName evidence="2">ARM repeat-containing protein</fullName>
    </submittedName>
</protein>
<keyword evidence="3" id="KW-1185">Reference proteome</keyword>
<dbReference type="InterPro" id="IPR016024">
    <property type="entry name" value="ARM-type_fold"/>
</dbReference>
<gene>
    <name evidence="2" type="ORF">LY90DRAFT_665796</name>
</gene>
<name>A0A1Y2EWE6_9FUNG</name>